<dbReference type="Gene3D" id="3.30.420.40">
    <property type="match status" value="2"/>
</dbReference>
<sequence>MHVCPQSLLSLYSRGHTSGVVVDIGDSSSHVVPVQEGRVILEGVSSSDISGGALTSYLQELLRLRGLDVEDLETVRCMKERQACLLPSPLDSLPTSEYLYQSPGLDLLLIGKEKFLCPEILFRPSGVKSEAKGISELALEALLRFPGGPWNVFLAGGTTLCAGFVRRFKNELQDMLSRHGQASLLPSTGAEVVVSAPQNRNISAWIGGSLFTSLPLFKQVWSSKEEYDELGPLFFKRRNIF</sequence>
<dbReference type="PANTHER" id="PTHR11937">
    <property type="entry name" value="ACTIN"/>
    <property type="match status" value="1"/>
</dbReference>
<dbReference type="InterPro" id="IPR004000">
    <property type="entry name" value="Actin"/>
</dbReference>
<protein>
    <submittedName>
        <fullName evidence="2">Uncharacterized protein</fullName>
    </submittedName>
</protein>
<dbReference type="Pfam" id="PF00022">
    <property type="entry name" value="Actin"/>
    <property type="match status" value="2"/>
</dbReference>
<dbReference type="GO" id="GO:0005856">
    <property type="term" value="C:cytoskeleton"/>
    <property type="evidence" value="ECO:0007669"/>
    <property type="project" value="UniProtKB-ARBA"/>
</dbReference>
<reference evidence="2" key="1">
    <citation type="journal article" date="2020" name="J. Eukaryot. Microbiol.">
        <title>De novo Sequencing, Assembly and Annotation of the Transcriptome for the Free-Living Testate Amoeba Arcella intermedia.</title>
        <authorList>
            <person name="Ribeiro G.M."/>
            <person name="Porfirio-Sousa A.L."/>
            <person name="Maurer-Alcala X.X."/>
            <person name="Katz L.A."/>
            <person name="Lahr D.J.G."/>
        </authorList>
    </citation>
    <scope>NUCLEOTIDE SEQUENCE</scope>
</reference>
<name>A0A6B2LF64_9EUKA</name>
<evidence type="ECO:0000256" key="1">
    <source>
        <dbReference type="RuleBase" id="RU000487"/>
    </source>
</evidence>
<dbReference type="SUPFAM" id="SSF53067">
    <property type="entry name" value="Actin-like ATPase domain"/>
    <property type="match status" value="1"/>
</dbReference>
<dbReference type="GO" id="GO:0016192">
    <property type="term" value="P:vesicle-mediated transport"/>
    <property type="evidence" value="ECO:0007669"/>
    <property type="project" value="UniProtKB-ARBA"/>
</dbReference>
<proteinExistence type="inferred from homology"/>
<dbReference type="EMBL" id="GIBP01006724">
    <property type="protein sequence ID" value="NDV35693.1"/>
    <property type="molecule type" value="Transcribed_RNA"/>
</dbReference>
<organism evidence="2">
    <name type="scientific">Arcella intermedia</name>
    <dbReference type="NCBI Taxonomy" id="1963864"/>
    <lineage>
        <taxon>Eukaryota</taxon>
        <taxon>Amoebozoa</taxon>
        <taxon>Tubulinea</taxon>
        <taxon>Elardia</taxon>
        <taxon>Arcellinida</taxon>
        <taxon>Sphaerothecina</taxon>
        <taxon>Arcellidae</taxon>
        <taxon>Arcella</taxon>
    </lineage>
</organism>
<evidence type="ECO:0000313" key="2">
    <source>
        <dbReference type="EMBL" id="NDV35693.1"/>
    </source>
</evidence>
<dbReference type="SMART" id="SM00268">
    <property type="entry name" value="ACTIN"/>
    <property type="match status" value="1"/>
</dbReference>
<dbReference type="FunFam" id="3.30.420.40:FF:000058">
    <property type="entry name" value="Putative actin-related protein 5"/>
    <property type="match status" value="1"/>
</dbReference>
<comment type="similarity">
    <text evidence="1">Belongs to the actin family.</text>
</comment>
<accession>A0A6B2LF64</accession>
<dbReference type="AlphaFoldDB" id="A0A6B2LF64"/>
<dbReference type="InterPro" id="IPR043129">
    <property type="entry name" value="ATPase_NBD"/>
</dbReference>
<dbReference type="Gene3D" id="3.90.640.10">
    <property type="entry name" value="Actin, Chain A, domain 4"/>
    <property type="match status" value="1"/>
</dbReference>